<dbReference type="RefSeq" id="WP_000462899.1">
    <property type="nucleotide sequence ID" value="NZ_JEWH01000058.1"/>
</dbReference>
<dbReference type="Pfam" id="PF10982">
    <property type="entry name" value="DUF2789"/>
    <property type="match status" value="1"/>
</dbReference>
<dbReference type="Proteomes" id="UP000020595">
    <property type="component" value="Unassembled WGS sequence"/>
</dbReference>
<comment type="caution">
    <text evidence="1">The sequence shown here is derived from an EMBL/GenBank/DDBJ whole genome shotgun (WGS) entry which is preliminary data.</text>
</comment>
<accession>A0A009HMC2</accession>
<evidence type="ECO:0008006" key="3">
    <source>
        <dbReference type="Google" id="ProtNLM"/>
    </source>
</evidence>
<evidence type="ECO:0000313" key="1">
    <source>
        <dbReference type="EMBL" id="EXB04160.1"/>
    </source>
</evidence>
<organism evidence="1 2">
    <name type="scientific">Acinetobacter baumannii (strain 1295743)</name>
    <dbReference type="NCBI Taxonomy" id="1310613"/>
    <lineage>
        <taxon>Bacteria</taxon>
        <taxon>Pseudomonadati</taxon>
        <taxon>Pseudomonadota</taxon>
        <taxon>Gammaproteobacteria</taxon>
        <taxon>Moraxellales</taxon>
        <taxon>Moraxellaceae</taxon>
        <taxon>Acinetobacter</taxon>
        <taxon>Acinetobacter calcoaceticus/baumannii complex</taxon>
    </lineage>
</organism>
<reference evidence="1 2" key="1">
    <citation type="submission" date="2014-02" db="EMBL/GenBank/DDBJ databases">
        <title>Comparative genomics and transcriptomics to identify genetic mechanisms underlying the emergence of carbapenem resistant Acinetobacter baumannii (CRAb).</title>
        <authorList>
            <person name="Harris A.D."/>
            <person name="Johnson K.J."/>
            <person name="George J."/>
            <person name="Shefchek K."/>
            <person name="Daugherty S.C."/>
            <person name="Parankush S."/>
            <person name="Sadzewicz L."/>
            <person name="Tallon L."/>
            <person name="Sengamalay N."/>
            <person name="Hazen T.H."/>
            <person name="Rasko D.A."/>
        </authorList>
    </citation>
    <scope>NUCLEOTIDE SEQUENCE [LARGE SCALE GENOMIC DNA]</scope>
    <source>
        <strain evidence="1 2">1295743</strain>
    </source>
</reference>
<gene>
    <name evidence="1" type="ORF">J512_3385</name>
</gene>
<dbReference type="AlphaFoldDB" id="A0A009HMC2"/>
<sequence>MFEQQPTLQLLFEQLGLESDDASIENFIRTHQLPAEQKLHEASFWSQGQSDFLKSHWEKDDEWIVVIDELNEQLHEDSVKK</sequence>
<proteinExistence type="predicted"/>
<protein>
    <recommendedName>
        <fullName evidence="3">DUF2789 domain-containing protein</fullName>
    </recommendedName>
</protein>
<dbReference type="InterPro" id="IPR021250">
    <property type="entry name" value="DUF2789"/>
</dbReference>
<name>A0A009HMC2_ACIB9</name>
<evidence type="ECO:0000313" key="2">
    <source>
        <dbReference type="Proteomes" id="UP000020595"/>
    </source>
</evidence>
<dbReference type="InterPro" id="IPR038086">
    <property type="entry name" value="DUF2789_sf"/>
</dbReference>
<dbReference type="Gene3D" id="1.10.10.1130">
    <property type="entry name" value="Uncharacterised protein PF10982, DUF2789"/>
    <property type="match status" value="1"/>
</dbReference>
<dbReference type="PATRIC" id="fig|1310613.3.peg.3255"/>
<dbReference type="EMBL" id="JEWH01000058">
    <property type="protein sequence ID" value="EXB04160.1"/>
    <property type="molecule type" value="Genomic_DNA"/>
</dbReference>